<evidence type="ECO:0000256" key="1">
    <source>
        <dbReference type="SAM" id="MobiDB-lite"/>
    </source>
</evidence>
<dbReference type="EMBL" id="OZ021735">
    <property type="protein sequence ID" value="CAK9310146.1"/>
    <property type="molecule type" value="Genomic_DNA"/>
</dbReference>
<feature type="compositionally biased region" description="Pro residues" evidence="1">
    <location>
        <begin position="83"/>
        <end position="114"/>
    </location>
</feature>
<feature type="transmembrane region" description="Helical" evidence="2">
    <location>
        <begin position="24"/>
        <end position="44"/>
    </location>
</feature>
<evidence type="ECO:0000313" key="3">
    <source>
        <dbReference type="EMBL" id="CAK9310146.1"/>
    </source>
</evidence>
<accession>A0ABP0XTA2</accession>
<feature type="region of interest" description="Disordered" evidence="1">
    <location>
        <begin position="83"/>
        <end position="115"/>
    </location>
</feature>
<organism evidence="3 4">
    <name type="scientific">Citrullus colocynthis</name>
    <name type="common">colocynth</name>
    <dbReference type="NCBI Taxonomy" id="252529"/>
    <lineage>
        <taxon>Eukaryota</taxon>
        <taxon>Viridiplantae</taxon>
        <taxon>Streptophyta</taxon>
        <taxon>Embryophyta</taxon>
        <taxon>Tracheophyta</taxon>
        <taxon>Spermatophyta</taxon>
        <taxon>Magnoliopsida</taxon>
        <taxon>eudicotyledons</taxon>
        <taxon>Gunneridae</taxon>
        <taxon>Pentapetalae</taxon>
        <taxon>rosids</taxon>
        <taxon>fabids</taxon>
        <taxon>Cucurbitales</taxon>
        <taxon>Cucurbitaceae</taxon>
        <taxon>Benincaseae</taxon>
        <taxon>Citrullus</taxon>
    </lineage>
</organism>
<dbReference type="Proteomes" id="UP001642487">
    <property type="component" value="Chromosome 1"/>
</dbReference>
<name>A0ABP0XTA2_9ROSI</name>
<dbReference type="PANTHER" id="PTHR37702:SF17">
    <property type="entry name" value="TRANSMEMBRANE PROTEIN"/>
    <property type="match status" value="1"/>
</dbReference>
<feature type="region of interest" description="Disordered" evidence="1">
    <location>
        <begin position="125"/>
        <end position="144"/>
    </location>
</feature>
<evidence type="ECO:0000313" key="4">
    <source>
        <dbReference type="Proteomes" id="UP001642487"/>
    </source>
</evidence>
<evidence type="ECO:0000256" key="2">
    <source>
        <dbReference type="SAM" id="Phobius"/>
    </source>
</evidence>
<evidence type="ECO:0008006" key="5">
    <source>
        <dbReference type="Google" id="ProtNLM"/>
    </source>
</evidence>
<keyword evidence="2" id="KW-0472">Membrane</keyword>
<sequence length="188" mass="20448">MWAKLIPPQPHHCFYVASEEIKTLIFQFTSMANLISIFLTFFLFSLSKISLLSFATAVVKDQVSCSMCSACDNPCQLPPPPPPPPVVDCPPPPPPPSPPPPLPTSQCPPPPSPPSCDTCVYPSPPPPSSVQPYPPADGGQFPGLAPPPPNPILPYFPYYYYTPPSASAKSFPFSWKFLPLPFLIILFL</sequence>
<proteinExistence type="predicted"/>
<protein>
    <recommendedName>
        <fullName evidence="5">Leucine-rich repeat extensin-like protein 3</fullName>
    </recommendedName>
</protein>
<reference evidence="3 4" key="1">
    <citation type="submission" date="2024-03" db="EMBL/GenBank/DDBJ databases">
        <authorList>
            <person name="Gkanogiannis A."/>
            <person name="Becerra Lopez-Lavalle L."/>
        </authorList>
    </citation>
    <scope>NUCLEOTIDE SEQUENCE [LARGE SCALE GENOMIC DNA]</scope>
</reference>
<dbReference type="PANTHER" id="PTHR37702">
    <property type="entry name" value="PROLINE-RICH FAMILY PROTEIN"/>
    <property type="match status" value="1"/>
</dbReference>
<gene>
    <name evidence="3" type="ORF">CITCOLO1_LOCUS1759</name>
</gene>
<keyword evidence="4" id="KW-1185">Reference proteome</keyword>
<keyword evidence="2" id="KW-1133">Transmembrane helix</keyword>
<feature type="compositionally biased region" description="Pro residues" evidence="1">
    <location>
        <begin position="125"/>
        <end position="135"/>
    </location>
</feature>
<keyword evidence="2" id="KW-0812">Transmembrane</keyword>